<evidence type="ECO:0000256" key="3">
    <source>
        <dbReference type="ARBA" id="ARBA00022723"/>
    </source>
</evidence>
<comment type="cofactor">
    <cofactor evidence="1">
        <name>[4Fe-4S] cluster</name>
        <dbReference type="ChEBI" id="CHEBI:49883"/>
    </cofactor>
</comment>
<name>A0A162GQQ5_BDEBC</name>
<dbReference type="SFLD" id="SFLDG01102">
    <property type="entry name" value="Uncharacterised_Radical_SAM_Su"/>
    <property type="match status" value="1"/>
</dbReference>
<dbReference type="Proteomes" id="UP000075799">
    <property type="component" value="Unassembled WGS sequence"/>
</dbReference>
<gene>
    <name evidence="6" type="ORF">AZI87_05685</name>
</gene>
<dbReference type="InterPro" id="IPR007197">
    <property type="entry name" value="rSAM"/>
</dbReference>
<dbReference type="InterPro" id="IPR013785">
    <property type="entry name" value="Aldolase_TIM"/>
</dbReference>
<dbReference type="PANTHER" id="PTHR21180">
    <property type="entry name" value="ENDONUCLEASE/EXONUCLEASE/PHOSPHATASE FAMILY DOMAIN-CONTAINING PROTEIN 1"/>
    <property type="match status" value="1"/>
</dbReference>
<dbReference type="EMBL" id="LUKD01000001">
    <property type="protein sequence ID" value="KYG68721.1"/>
    <property type="molecule type" value="Genomic_DNA"/>
</dbReference>
<dbReference type="OrthoDB" id="9801154at2"/>
<dbReference type="InterPro" id="IPR058240">
    <property type="entry name" value="rSAM_sf"/>
</dbReference>
<reference evidence="6 7" key="1">
    <citation type="submission" date="2016-03" db="EMBL/GenBank/DDBJ databases">
        <authorList>
            <person name="Ploux O."/>
        </authorList>
    </citation>
    <scope>NUCLEOTIDE SEQUENCE [LARGE SCALE GENOMIC DNA]</scope>
    <source>
        <strain evidence="6 7">EC13</strain>
    </source>
</reference>
<dbReference type="Gene3D" id="1.10.150.320">
    <property type="entry name" value="Photosystem II 12 kDa extrinsic protein"/>
    <property type="match status" value="1"/>
</dbReference>
<dbReference type="SUPFAM" id="SSF102114">
    <property type="entry name" value="Radical SAM enzymes"/>
    <property type="match status" value="1"/>
</dbReference>
<dbReference type="CDD" id="cd01335">
    <property type="entry name" value="Radical_SAM"/>
    <property type="match status" value="1"/>
</dbReference>
<organism evidence="6 7">
    <name type="scientific">Bdellovibrio bacteriovorus</name>
    <dbReference type="NCBI Taxonomy" id="959"/>
    <lineage>
        <taxon>Bacteria</taxon>
        <taxon>Pseudomonadati</taxon>
        <taxon>Bdellovibrionota</taxon>
        <taxon>Bdellovibrionia</taxon>
        <taxon>Bdellovibrionales</taxon>
        <taxon>Pseudobdellovibrionaceae</taxon>
        <taxon>Bdellovibrio</taxon>
    </lineage>
</organism>
<evidence type="ECO:0000256" key="4">
    <source>
        <dbReference type="ARBA" id="ARBA00023004"/>
    </source>
</evidence>
<comment type="caution">
    <text evidence="6">The sequence shown here is derived from an EMBL/GenBank/DDBJ whole genome shotgun (WGS) entry which is preliminary data.</text>
</comment>
<dbReference type="InterPro" id="IPR051675">
    <property type="entry name" value="Endo/Exo/Phosphatase_dom_1"/>
</dbReference>
<keyword evidence="5" id="KW-0411">Iron-sulfur</keyword>
<keyword evidence="4" id="KW-0408">Iron</keyword>
<evidence type="ECO:0000256" key="2">
    <source>
        <dbReference type="ARBA" id="ARBA00022691"/>
    </source>
</evidence>
<dbReference type="GO" id="GO:0051536">
    <property type="term" value="F:iron-sulfur cluster binding"/>
    <property type="evidence" value="ECO:0007669"/>
    <property type="project" value="UniProtKB-KW"/>
</dbReference>
<dbReference type="InterPro" id="IPR023874">
    <property type="entry name" value="DNA_rSAM_put"/>
</dbReference>
<dbReference type="NCBIfam" id="TIGR03916">
    <property type="entry name" value="rSAM_link_UDG"/>
    <property type="match status" value="1"/>
</dbReference>
<dbReference type="GO" id="GO:0046872">
    <property type="term" value="F:metal ion binding"/>
    <property type="evidence" value="ECO:0007669"/>
    <property type="project" value="UniProtKB-KW"/>
</dbReference>
<dbReference type="PANTHER" id="PTHR21180:SF9">
    <property type="entry name" value="TYPE II SECRETION SYSTEM PROTEIN K"/>
    <property type="match status" value="1"/>
</dbReference>
<dbReference type="AlphaFoldDB" id="A0A162GQQ5"/>
<dbReference type="InterPro" id="IPR010994">
    <property type="entry name" value="RuvA_2-like"/>
</dbReference>
<sequence length="423" mass="47666">MALPDWNLLKSKLSVLADAAKYDASCSSSGSQRKRDPKGMGNVEGMGICHSYAPDGRCISLLKILMTNFCIFDCKYCVNRVSSDVKRAKFSPEEIVTLTLEFYRRNYIEGLFLSSGIVESSDSTMEKLILVAKTLRQVHRFQGYIHLKVVAGASQELIEEAGLWADRVSANIEMPAQPDLDLLAPAKTIESATTSMDQIAEKVKETKEEQKKTFRAPRFAPAGQTTQMIVGATPSSDSLILQSSQNLYKKYSLRRVYYSAYSPIPHADVLLPTEQPPLIRENRLYQADWLLRFYKFDASELTSAEDPNLALDMDPKTAWALKHREYFPVNVNTASREQLLRVPGFGVRNVERILQMRPFRKITLMDLAKLRVPLKRARYFVITSDHNPDVMLLDSQHLKESVAPSSNQLSLFDLAVTAKTGEL</sequence>
<dbReference type="GO" id="GO:0003824">
    <property type="term" value="F:catalytic activity"/>
    <property type="evidence" value="ECO:0007669"/>
    <property type="project" value="InterPro"/>
</dbReference>
<evidence type="ECO:0000313" key="7">
    <source>
        <dbReference type="Proteomes" id="UP000075799"/>
    </source>
</evidence>
<dbReference type="Gene3D" id="3.20.20.70">
    <property type="entry name" value="Aldolase class I"/>
    <property type="match status" value="1"/>
</dbReference>
<protein>
    <submittedName>
        <fullName evidence="6">Biotin synthase</fullName>
    </submittedName>
</protein>
<dbReference type="SFLD" id="SFLDS00029">
    <property type="entry name" value="Radical_SAM"/>
    <property type="match status" value="1"/>
</dbReference>
<evidence type="ECO:0000256" key="5">
    <source>
        <dbReference type="ARBA" id="ARBA00023014"/>
    </source>
</evidence>
<evidence type="ECO:0000256" key="1">
    <source>
        <dbReference type="ARBA" id="ARBA00001966"/>
    </source>
</evidence>
<keyword evidence="2" id="KW-0949">S-adenosyl-L-methionine</keyword>
<dbReference type="SUPFAM" id="SSF47781">
    <property type="entry name" value="RuvA domain 2-like"/>
    <property type="match status" value="1"/>
</dbReference>
<evidence type="ECO:0000313" key="6">
    <source>
        <dbReference type="EMBL" id="KYG68721.1"/>
    </source>
</evidence>
<proteinExistence type="predicted"/>
<dbReference type="RefSeq" id="WP_063205415.1">
    <property type="nucleotide sequence ID" value="NZ_LUKD01000001.1"/>
</dbReference>
<keyword evidence="3" id="KW-0479">Metal-binding</keyword>
<accession>A0A162GQQ5</accession>